<accession>A0A533Q5I1</accession>
<gene>
    <name evidence="1" type="ORF">JETT_3958</name>
</gene>
<dbReference type="AlphaFoldDB" id="A0A533Q5I1"/>
<name>A0A533Q5I1_9BACT</name>
<organism evidence="1 2">
    <name type="scientific">Candidatus Jettenia ecosi</name>
    <dbReference type="NCBI Taxonomy" id="2494326"/>
    <lineage>
        <taxon>Bacteria</taxon>
        <taxon>Pseudomonadati</taxon>
        <taxon>Planctomycetota</taxon>
        <taxon>Candidatus Brocadiia</taxon>
        <taxon>Candidatus Brocadiales</taxon>
        <taxon>Candidatus Brocadiaceae</taxon>
        <taxon>Candidatus Jettenia</taxon>
    </lineage>
</organism>
<sequence>MITEKILLSILKKTSVPNGKADRVHKKKREIERIRIYFADDGWADVHGSSILVRHGRNNPCQGKQSCFASEVHSPGSGVSSGVSEDGC</sequence>
<comment type="caution">
    <text evidence="1">The sequence shown here is derived from an EMBL/GenBank/DDBJ whole genome shotgun (WGS) entry which is preliminary data.</text>
</comment>
<reference evidence="1 2" key="1">
    <citation type="submission" date="2019-04" db="EMBL/GenBank/DDBJ databases">
        <title>Genome of a novel bacterium Candidatus Jettenia ecosi reconstructed from metagenome of an anammox bioreactor.</title>
        <authorList>
            <person name="Mardanov A.V."/>
            <person name="Beletsky A.V."/>
            <person name="Ravin N.V."/>
            <person name="Botchkova E.A."/>
            <person name="Litti Y.V."/>
            <person name="Nozhevnikova A.N."/>
        </authorList>
    </citation>
    <scope>NUCLEOTIDE SEQUENCE [LARGE SCALE GENOMIC DNA]</scope>
    <source>
        <strain evidence="1">J2</strain>
    </source>
</reference>
<dbReference type="EMBL" id="SULG01000215">
    <property type="protein sequence ID" value="TLD39783.1"/>
    <property type="molecule type" value="Genomic_DNA"/>
</dbReference>
<dbReference type="Proteomes" id="UP000319783">
    <property type="component" value="Unassembled WGS sequence"/>
</dbReference>
<protein>
    <submittedName>
        <fullName evidence="1">Uncharacterized protein</fullName>
    </submittedName>
</protein>
<evidence type="ECO:0000313" key="2">
    <source>
        <dbReference type="Proteomes" id="UP000319783"/>
    </source>
</evidence>
<evidence type="ECO:0000313" key="1">
    <source>
        <dbReference type="EMBL" id="TLD39783.1"/>
    </source>
</evidence>
<proteinExistence type="predicted"/>